<comment type="caution">
    <text evidence="10">The sequence shown here is derived from an EMBL/GenBank/DDBJ whole genome shotgun (WGS) entry which is preliminary data.</text>
</comment>
<keyword evidence="3" id="KW-0813">Transport</keyword>
<dbReference type="OrthoDB" id="9784366at2"/>
<feature type="transmembrane region" description="Helical" evidence="9">
    <location>
        <begin position="105"/>
        <end position="126"/>
    </location>
</feature>
<keyword evidence="6 9" id="KW-1133">Transmembrane helix</keyword>
<evidence type="ECO:0000256" key="1">
    <source>
        <dbReference type="ARBA" id="ARBA00004651"/>
    </source>
</evidence>
<evidence type="ECO:0000313" key="10">
    <source>
        <dbReference type="EMBL" id="PJJ74380.1"/>
    </source>
</evidence>
<dbReference type="AlphaFoldDB" id="A0A2M9CR17"/>
<keyword evidence="5 9" id="KW-0812">Transmembrane</keyword>
<evidence type="ECO:0000256" key="4">
    <source>
        <dbReference type="ARBA" id="ARBA00022475"/>
    </source>
</evidence>
<dbReference type="Pfam" id="PF01594">
    <property type="entry name" value="AI-2E_transport"/>
    <property type="match status" value="1"/>
</dbReference>
<proteinExistence type="inferred from homology"/>
<feature type="region of interest" description="Disordered" evidence="8">
    <location>
        <begin position="1"/>
        <end position="40"/>
    </location>
</feature>
<protein>
    <submittedName>
        <fullName evidence="10">Putative PurR-regulated permease PerM</fullName>
    </submittedName>
</protein>
<dbReference type="PANTHER" id="PTHR21716:SF53">
    <property type="entry name" value="PERMEASE PERM-RELATED"/>
    <property type="match status" value="1"/>
</dbReference>
<accession>A0A2M9CR17</accession>
<evidence type="ECO:0000256" key="8">
    <source>
        <dbReference type="SAM" id="MobiDB-lite"/>
    </source>
</evidence>
<evidence type="ECO:0000256" key="6">
    <source>
        <dbReference type="ARBA" id="ARBA00022989"/>
    </source>
</evidence>
<dbReference type="PANTHER" id="PTHR21716">
    <property type="entry name" value="TRANSMEMBRANE PROTEIN"/>
    <property type="match status" value="1"/>
</dbReference>
<feature type="transmembrane region" description="Helical" evidence="9">
    <location>
        <begin position="198"/>
        <end position="222"/>
    </location>
</feature>
<evidence type="ECO:0000313" key="11">
    <source>
        <dbReference type="Proteomes" id="UP000231693"/>
    </source>
</evidence>
<evidence type="ECO:0000256" key="2">
    <source>
        <dbReference type="ARBA" id="ARBA00009773"/>
    </source>
</evidence>
<dbReference type="GO" id="GO:0005886">
    <property type="term" value="C:plasma membrane"/>
    <property type="evidence" value="ECO:0007669"/>
    <property type="project" value="UniProtKB-SubCell"/>
</dbReference>
<dbReference type="InterPro" id="IPR002549">
    <property type="entry name" value="AI-2E-like"/>
</dbReference>
<feature type="transmembrane region" description="Helical" evidence="9">
    <location>
        <begin position="310"/>
        <end position="326"/>
    </location>
</feature>
<name>A0A2M9CR17_9CELL</name>
<feature type="transmembrane region" description="Helical" evidence="9">
    <location>
        <begin position="253"/>
        <end position="272"/>
    </location>
</feature>
<feature type="region of interest" description="Disordered" evidence="8">
    <location>
        <begin position="384"/>
        <end position="435"/>
    </location>
</feature>
<gene>
    <name evidence="10" type="ORF">CLV28_1876</name>
</gene>
<dbReference type="GO" id="GO:0055085">
    <property type="term" value="P:transmembrane transport"/>
    <property type="evidence" value="ECO:0007669"/>
    <property type="project" value="TreeGrafter"/>
</dbReference>
<dbReference type="EMBL" id="PGFE01000002">
    <property type="protein sequence ID" value="PJJ74380.1"/>
    <property type="molecule type" value="Genomic_DNA"/>
</dbReference>
<dbReference type="RefSeq" id="WP_100422987.1">
    <property type="nucleotide sequence ID" value="NZ_BOOX01000014.1"/>
</dbReference>
<evidence type="ECO:0000256" key="7">
    <source>
        <dbReference type="ARBA" id="ARBA00023136"/>
    </source>
</evidence>
<organism evidence="10 11">
    <name type="scientific">Sediminihabitans luteus</name>
    <dbReference type="NCBI Taxonomy" id="1138585"/>
    <lineage>
        <taxon>Bacteria</taxon>
        <taxon>Bacillati</taxon>
        <taxon>Actinomycetota</taxon>
        <taxon>Actinomycetes</taxon>
        <taxon>Micrococcales</taxon>
        <taxon>Cellulomonadaceae</taxon>
        <taxon>Sediminihabitans</taxon>
    </lineage>
</organism>
<evidence type="ECO:0000256" key="9">
    <source>
        <dbReference type="SAM" id="Phobius"/>
    </source>
</evidence>
<feature type="transmembrane region" description="Helical" evidence="9">
    <location>
        <begin position="52"/>
        <end position="69"/>
    </location>
</feature>
<sequence length="435" mass="44666">MSDKQVPARPTASAGRRSSAVPVRKVAGSRRAPAPASTGDDVPRWLRTSAGWSWRVVVLAVAVALVFVGTARIHIVFTAVFIALVLTAVLRPLTELLARVMPRPLATTLSMVGGFLAFAGLLAYVVSSVAGQWSDLGGQFRTGLGKIVDYLENGPLPVDVSADDVYGWIDNGREWVGDHGGDIASRAAESAGSVVEGFAVVALAIFCTVFFLTSGAKIWAWFVGQLPERVRDGWNAAGSAGWYTFSGYARGTVLVALTDGVLVAIFLAVLGVPLAAPLAVLVFIGAFIPIIGAPIAMVIAMVVALAADGVVSAAIVGLGIAGIGQLEGHVIQPLIMGKQVHLHPLVVAISVTTGTVLGGLLGAVVAVPLVAVAWSVAEVLRHRDEDDAGPDGPDPAPSNPARPDTATSNPARPDPATSNPATSDAVVPDGTQDAG</sequence>
<keyword evidence="7 9" id="KW-0472">Membrane</keyword>
<comment type="similarity">
    <text evidence="2">Belongs to the autoinducer-2 exporter (AI-2E) (TC 2.A.86) family.</text>
</comment>
<reference evidence="10 11" key="1">
    <citation type="submission" date="2017-11" db="EMBL/GenBank/DDBJ databases">
        <title>Genomic Encyclopedia of Archaeal and Bacterial Type Strains, Phase II (KMG-II): From Individual Species to Whole Genera.</title>
        <authorList>
            <person name="Goeker M."/>
        </authorList>
    </citation>
    <scope>NUCLEOTIDE SEQUENCE [LARGE SCALE GENOMIC DNA]</scope>
    <source>
        <strain evidence="10 11">DSM 25478</strain>
    </source>
</reference>
<feature type="transmembrane region" description="Helical" evidence="9">
    <location>
        <begin position="346"/>
        <end position="374"/>
    </location>
</feature>
<keyword evidence="4" id="KW-1003">Cell membrane</keyword>
<feature type="transmembrane region" description="Helical" evidence="9">
    <location>
        <begin position="278"/>
        <end position="303"/>
    </location>
</feature>
<evidence type="ECO:0000256" key="3">
    <source>
        <dbReference type="ARBA" id="ARBA00022448"/>
    </source>
</evidence>
<evidence type="ECO:0000256" key="5">
    <source>
        <dbReference type="ARBA" id="ARBA00022692"/>
    </source>
</evidence>
<comment type="subcellular location">
    <subcellularLocation>
        <location evidence="1">Cell membrane</location>
        <topology evidence="1">Multi-pass membrane protein</topology>
    </subcellularLocation>
</comment>
<keyword evidence="11" id="KW-1185">Reference proteome</keyword>
<feature type="compositionally biased region" description="Polar residues" evidence="8">
    <location>
        <begin position="405"/>
        <end position="422"/>
    </location>
</feature>
<feature type="transmembrane region" description="Helical" evidence="9">
    <location>
        <begin position="75"/>
        <end position="93"/>
    </location>
</feature>
<dbReference type="Proteomes" id="UP000231693">
    <property type="component" value="Unassembled WGS sequence"/>
</dbReference>